<dbReference type="InterPro" id="IPR029021">
    <property type="entry name" value="Prot-tyrosine_phosphatase-like"/>
</dbReference>
<dbReference type="GO" id="GO:0019901">
    <property type="term" value="F:protein kinase binding"/>
    <property type="evidence" value="ECO:0007669"/>
    <property type="project" value="TreeGrafter"/>
</dbReference>
<dbReference type="GO" id="GO:0004725">
    <property type="term" value="F:protein tyrosine phosphatase activity"/>
    <property type="evidence" value="ECO:0007669"/>
    <property type="project" value="UniProtKB-EC"/>
</dbReference>
<dbReference type="InterPro" id="IPR008356">
    <property type="entry name" value="Tyr_Pase_KIM-con"/>
</dbReference>
<dbReference type="SMART" id="SM00404">
    <property type="entry name" value="PTPc_motif"/>
    <property type="match status" value="1"/>
</dbReference>
<dbReference type="PROSITE" id="PS50055">
    <property type="entry name" value="TYR_PHOSPHATASE_PTP"/>
    <property type="match status" value="1"/>
</dbReference>
<protein>
    <recommendedName>
        <fullName evidence="1">protein-tyrosine-phosphatase</fullName>
        <ecNumber evidence="1">3.1.3.48</ecNumber>
    </recommendedName>
</protein>
<dbReference type="SUPFAM" id="SSF52799">
    <property type="entry name" value="(Phosphotyrosine protein) phosphatases II"/>
    <property type="match status" value="1"/>
</dbReference>
<evidence type="ECO:0000313" key="7">
    <source>
        <dbReference type="Ensembl" id="ENSHCOP00000006628.1"/>
    </source>
</evidence>
<evidence type="ECO:0000313" key="8">
    <source>
        <dbReference type="Proteomes" id="UP000264820"/>
    </source>
</evidence>
<dbReference type="PANTHER" id="PTHR46198">
    <property type="entry name" value="PROTEIN-TYROSINE-PHOSPHATASE"/>
    <property type="match status" value="1"/>
</dbReference>
<feature type="domain" description="Tyrosine-protein phosphatase" evidence="5">
    <location>
        <begin position="24"/>
        <end position="81"/>
    </location>
</feature>
<reference evidence="7" key="1">
    <citation type="submission" date="2025-08" db="UniProtKB">
        <authorList>
            <consortium name="Ensembl"/>
        </authorList>
    </citation>
    <scope>IDENTIFICATION</scope>
</reference>
<keyword evidence="3" id="KW-0378">Hydrolase</keyword>
<dbReference type="GO" id="GO:0005886">
    <property type="term" value="C:plasma membrane"/>
    <property type="evidence" value="ECO:0007669"/>
    <property type="project" value="TreeGrafter"/>
</dbReference>
<dbReference type="PRINTS" id="PR00700">
    <property type="entry name" value="PRTYPHPHTASE"/>
</dbReference>
<dbReference type="GeneTree" id="ENSGT00940000159916"/>
<reference evidence="7" key="2">
    <citation type="submission" date="2025-09" db="UniProtKB">
        <authorList>
            <consortium name="Ensembl"/>
        </authorList>
    </citation>
    <scope>IDENTIFICATION</scope>
</reference>
<evidence type="ECO:0000256" key="3">
    <source>
        <dbReference type="ARBA" id="ARBA00022801"/>
    </source>
</evidence>
<dbReference type="PROSITE" id="PS50056">
    <property type="entry name" value="TYR_PHOSPHATASE_2"/>
    <property type="match status" value="1"/>
</dbReference>
<dbReference type="AlphaFoldDB" id="A0A3Q2XPH9"/>
<evidence type="ECO:0000256" key="1">
    <source>
        <dbReference type="ARBA" id="ARBA00013064"/>
    </source>
</evidence>
<dbReference type="PRINTS" id="PR01778">
    <property type="entry name" value="KIMPTPASE"/>
</dbReference>
<dbReference type="GO" id="GO:0005829">
    <property type="term" value="C:cytosol"/>
    <property type="evidence" value="ECO:0007669"/>
    <property type="project" value="TreeGrafter"/>
</dbReference>
<feature type="domain" description="Tyrosine specific protein phosphatases" evidence="6">
    <location>
        <begin position="24"/>
        <end position="72"/>
    </location>
</feature>
<evidence type="ECO:0000259" key="5">
    <source>
        <dbReference type="PROSITE" id="PS50055"/>
    </source>
</evidence>
<dbReference type="Gene3D" id="3.90.190.10">
    <property type="entry name" value="Protein tyrosine phosphatase superfamily"/>
    <property type="match status" value="1"/>
</dbReference>
<dbReference type="Ensembl" id="ENSHCOT00000003352.1">
    <property type="protein sequence ID" value="ENSHCOP00000006628.1"/>
    <property type="gene ID" value="ENSHCOG00000008482.1"/>
</dbReference>
<dbReference type="Pfam" id="PF00102">
    <property type="entry name" value="Y_phosphatase"/>
    <property type="match status" value="1"/>
</dbReference>
<keyword evidence="2" id="KW-0597">Phosphoprotein</keyword>
<dbReference type="EC" id="3.1.3.48" evidence="1"/>
<dbReference type="Proteomes" id="UP000264820">
    <property type="component" value="Unplaced"/>
</dbReference>
<accession>A0A3Q2XPH9</accession>
<dbReference type="PANTHER" id="PTHR46198:SF1">
    <property type="entry name" value="TYROSINE-PROTEIN PHOSPHATASE NON-RECEPTOR TYPE 5"/>
    <property type="match status" value="1"/>
</dbReference>
<dbReference type="InterPro" id="IPR003595">
    <property type="entry name" value="Tyr_Pase_cat"/>
</dbReference>
<proteinExistence type="predicted"/>
<dbReference type="InterPro" id="IPR000242">
    <property type="entry name" value="PTP_cat"/>
</dbReference>
<sequence length="91" mass="10118">MLLLSEDQLIAQSKGSHPFSVIHAGIGRTGCFIATSILCKQLRMEGVVDILGTTCQLRLDRGGMIQTCEQYQFVHHVLSLYEKQLSHASEE</sequence>
<evidence type="ECO:0000259" key="6">
    <source>
        <dbReference type="PROSITE" id="PS50056"/>
    </source>
</evidence>
<organism evidence="7 8">
    <name type="scientific">Hippocampus comes</name>
    <name type="common">Tiger tail seahorse</name>
    <dbReference type="NCBI Taxonomy" id="109280"/>
    <lineage>
        <taxon>Eukaryota</taxon>
        <taxon>Metazoa</taxon>
        <taxon>Chordata</taxon>
        <taxon>Craniata</taxon>
        <taxon>Vertebrata</taxon>
        <taxon>Euteleostomi</taxon>
        <taxon>Actinopterygii</taxon>
        <taxon>Neopterygii</taxon>
        <taxon>Teleostei</taxon>
        <taxon>Neoteleostei</taxon>
        <taxon>Acanthomorphata</taxon>
        <taxon>Syngnathiaria</taxon>
        <taxon>Syngnathiformes</taxon>
        <taxon>Syngnathoidei</taxon>
        <taxon>Syngnathidae</taxon>
        <taxon>Hippocampus</taxon>
    </lineage>
</organism>
<name>A0A3Q2XPH9_HIPCM</name>
<evidence type="ECO:0000256" key="2">
    <source>
        <dbReference type="ARBA" id="ARBA00022553"/>
    </source>
</evidence>
<keyword evidence="4" id="KW-0904">Protein phosphatase</keyword>
<keyword evidence="8" id="KW-1185">Reference proteome</keyword>
<dbReference type="GO" id="GO:0030054">
    <property type="term" value="C:cell junction"/>
    <property type="evidence" value="ECO:0007669"/>
    <property type="project" value="TreeGrafter"/>
</dbReference>
<dbReference type="GO" id="GO:0007165">
    <property type="term" value="P:signal transduction"/>
    <property type="evidence" value="ECO:0007669"/>
    <property type="project" value="TreeGrafter"/>
</dbReference>
<evidence type="ECO:0000256" key="4">
    <source>
        <dbReference type="ARBA" id="ARBA00022912"/>
    </source>
</evidence>
<dbReference type="InterPro" id="IPR000387">
    <property type="entry name" value="Tyr_Pase_dom"/>
</dbReference>